<dbReference type="KEGG" id="emc:129330713"/>
<name>A0AA97JDZ7_EUBMA</name>
<dbReference type="PROSITE" id="PS50088">
    <property type="entry name" value="ANK_REPEAT"/>
    <property type="match status" value="2"/>
</dbReference>
<dbReference type="SUPFAM" id="SSF54236">
    <property type="entry name" value="Ubiquitin-like"/>
    <property type="match status" value="1"/>
</dbReference>
<protein>
    <submittedName>
        <fullName evidence="5">Ankyrin repeat domain-containing protein 60</fullName>
    </submittedName>
</protein>
<dbReference type="InterPro" id="IPR036770">
    <property type="entry name" value="Ankyrin_rpt-contain_sf"/>
</dbReference>
<reference evidence="5" key="1">
    <citation type="submission" date="2025-08" db="UniProtKB">
        <authorList>
            <consortium name="RefSeq"/>
        </authorList>
    </citation>
    <scope>IDENTIFICATION</scope>
    <source>
        <tissue evidence="5">Blood</tissue>
    </source>
</reference>
<accession>A0AA97JDZ7</accession>
<dbReference type="Pfam" id="PF12796">
    <property type="entry name" value="Ank_2"/>
    <property type="match status" value="1"/>
</dbReference>
<keyword evidence="1" id="KW-0040">ANK repeat</keyword>
<evidence type="ECO:0000313" key="5">
    <source>
        <dbReference type="RefSeq" id="XP_054836845.1"/>
    </source>
</evidence>
<dbReference type="PANTHER" id="PTHR22677">
    <property type="entry name" value="ANKYRIN REPEAT DOMAIN-CONTAINING PROTEIN 60"/>
    <property type="match status" value="1"/>
</dbReference>
<feature type="domain" description="Ubiquitin-like" evidence="3">
    <location>
        <begin position="74"/>
        <end position="121"/>
    </location>
</feature>
<dbReference type="CTD" id="140731"/>
<dbReference type="Gene3D" id="1.25.40.20">
    <property type="entry name" value="Ankyrin repeat-containing domain"/>
    <property type="match status" value="1"/>
</dbReference>
<dbReference type="AlphaFoldDB" id="A0AA97JDZ7"/>
<dbReference type="CDD" id="cd17063">
    <property type="entry name" value="Ubl_ANKRD60"/>
    <property type="match status" value="1"/>
</dbReference>
<dbReference type="PROSITE" id="PS50297">
    <property type="entry name" value="ANK_REP_REGION"/>
    <property type="match status" value="2"/>
</dbReference>
<feature type="repeat" description="ANK" evidence="1">
    <location>
        <begin position="208"/>
        <end position="240"/>
    </location>
</feature>
<dbReference type="SUPFAM" id="SSF48403">
    <property type="entry name" value="Ankyrin repeat"/>
    <property type="match status" value="1"/>
</dbReference>
<dbReference type="InterPro" id="IPR029071">
    <property type="entry name" value="Ubiquitin-like_domsf"/>
</dbReference>
<dbReference type="Proteomes" id="UP001190640">
    <property type="component" value="Chromosome 5"/>
</dbReference>
<evidence type="ECO:0000256" key="2">
    <source>
        <dbReference type="SAM" id="MobiDB-lite"/>
    </source>
</evidence>
<evidence type="ECO:0000259" key="3">
    <source>
        <dbReference type="PROSITE" id="PS50053"/>
    </source>
</evidence>
<sequence>MNSLIRKMPHKKKRKDSTVSQLKTGVNFPMSTLLQQQSRSADFSSPVRFFGVKLHVVDTEETFSVPECHRELRISNLKARLELLVGIPVNFQRLQYLDEADLPDNSTFKEHVIIPGSTITMRIWSQDAWGRLARAAVRGGSHKLHHLGATKTSLFCTAFTEQMKPEERTEWLAHRSFVALFVAVHRGRLDIMEFLLQNGADPRYQTPLGRTALHAAVVTGQLDCIEVLLNYGAQITDEDHDGLNALVLARMWGQKESERRLFRYRWRMRMAGTRTSPKPKPEAKTET</sequence>
<dbReference type="InterPro" id="IPR002110">
    <property type="entry name" value="Ankyrin_rpt"/>
</dbReference>
<dbReference type="RefSeq" id="XP_054836845.1">
    <property type="nucleotide sequence ID" value="XM_054980870.1"/>
</dbReference>
<dbReference type="PROSITE" id="PS50053">
    <property type="entry name" value="UBIQUITIN_2"/>
    <property type="match status" value="1"/>
</dbReference>
<feature type="region of interest" description="Disordered" evidence="2">
    <location>
        <begin position="1"/>
        <end position="20"/>
    </location>
</feature>
<proteinExistence type="predicted"/>
<dbReference type="Gene3D" id="3.10.20.90">
    <property type="entry name" value="Phosphatidylinositol 3-kinase Catalytic Subunit, Chain A, domain 1"/>
    <property type="match status" value="1"/>
</dbReference>
<dbReference type="InterPro" id="IPR039323">
    <property type="entry name" value="ANKRD_45/46/60"/>
</dbReference>
<evidence type="ECO:0000256" key="1">
    <source>
        <dbReference type="PROSITE-ProRule" id="PRU00023"/>
    </source>
</evidence>
<gene>
    <name evidence="5" type="primary">ANKRD60</name>
</gene>
<dbReference type="Pfam" id="PF14560">
    <property type="entry name" value="Ubiquitin_2"/>
    <property type="match status" value="1"/>
</dbReference>
<dbReference type="GeneID" id="129330713"/>
<organism evidence="4 5">
    <name type="scientific">Eublepharis macularius</name>
    <name type="common">Leopard gecko</name>
    <name type="synonym">Cyrtodactylus macularius</name>
    <dbReference type="NCBI Taxonomy" id="481883"/>
    <lineage>
        <taxon>Eukaryota</taxon>
        <taxon>Metazoa</taxon>
        <taxon>Chordata</taxon>
        <taxon>Craniata</taxon>
        <taxon>Vertebrata</taxon>
        <taxon>Euteleostomi</taxon>
        <taxon>Lepidosauria</taxon>
        <taxon>Squamata</taxon>
        <taxon>Bifurcata</taxon>
        <taxon>Gekkota</taxon>
        <taxon>Eublepharidae</taxon>
        <taxon>Eublepharinae</taxon>
        <taxon>Eublepharis</taxon>
    </lineage>
</organism>
<keyword evidence="4" id="KW-1185">Reference proteome</keyword>
<evidence type="ECO:0000313" key="4">
    <source>
        <dbReference type="Proteomes" id="UP001190640"/>
    </source>
</evidence>
<feature type="repeat" description="ANK" evidence="1">
    <location>
        <begin position="175"/>
        <end position="207"/>
    </location>
</feature>
<dbReference type="SMART" id="SM00248">
    <property type="entry name" value="ANK"/>
    <property type="match status" value="2"/>
</dbReference>
<dbReference type="PANTHER" id="PTHR22677:SF3">
    <property type="entry name" value="ANKYRIN REPEAT DOMAIN-CONTAINING PROTEIN 60"/>
    <property type="match status" value="1"/>
</dbReference>
<dbReference type="InterPro" id="IPR000626">
    <property type="entry name" value="Ubiquitin-like_dom"/>
</dbReference>